<reference evidence="2 3" key="1">
    <citation type="submission" date="2015-01" db="EMBL/GenBank/DDBJ databases">
        <title>Genome Sequencing of Rickettsiales.</title>
        <authorList>
            <person name="Daugherty S.C."/>
            <person name="Su Q."/>
            <person name="Abolude K."/>
            <person name="Beier-Sexton M."/>
            <person name="Carlyon J.A."/>
            <person name="Carter R."/>
            <person name="Day N.P."/>
            <person name="Dumler S.J."/>
            <person name="Dyachenko V."/>
            <person name="Godinez A."/>
            <person name="Kurtti T.J."/>
            <person name="Lichay M."/>
            <person name="Mullins K.E."/>
            <person name="Ott S."/>
            <person name="Pappas-Brown V."/>
            <person name="Paris D.H."/>
            <person name="Patel P."/>
            <person name="Richards A.L."/>
            <person name="Sadzewicz L."/>
            <person name="Sears K."/>
            <person name="Seidman D."/>
            <person name="Sengamalay N."/>
            <person name="Stenos J."/>
            <person name="Tallon L.J."/>
            <person name="Vincent G."/>
            <person name="Fraser C.M."/>
            <person name="Munderloh U."/>
            <person name="Dunning-Hotopp J.C."/>
        </authorList>
    </citation>
    <scope>NUCLEOTIDE SEQUENCE [LARGE SCALE GENOMIC DNA]</scope>
    <source>
        <strain evidence="2 3">ApNP</strain>
    </source>
</reference>
<evidence type="ECO:0000313" key="2">
    <source>
        <dbReference type="EMBL" id="KJV66410.1"/>
    </source>
</evidence>
<dbReference type="EMBL" id="LANW01000001">
    <property type="protein sequence ID" value="KJV66410.1"/>
    <property type="molecule type" value="Genomic_DNA"/>
</dbReference>
<proteinExistence type="predicted"/>
<dbReference type="PATRIC" id="fig|1359153.3.peg.363"/>
<dbReference type="AlphaFoldDB" id="A0A0F3NEE3"/>
<evidence type="ECO:0000313" key="3">
    <source>
        <dbReference type="Proteomes" id="UP000033385"/>
    </source>
</evidence>
<gene>
    <name evidence="2" type="ORF">APHNP_0352</name>
</gene>
<name>A0A0F3NEE3_ANAPH</name>
<evidence type="ECO:0000256" key="1">
    <source>
        <dbReference type="SAM" id="MobiDB-lite"/>
    </source>
</evidence>
<feature type="compositionally biased region" description="Polar residues" evidence="1">
    <location>
        <begin position="1"/>
        <end position="11"/>
    </location>
</feature>
<feature type="region of interest" description="Disordered" evidence="1">
    <location>
        <begin position="1"/>
        <end position="23"/>
    </location>
</feature>
<comment type="caution">
    <text evidence="2">The sequence shown here is derived from an EMBL/GenBank/DDBJ whole genome shotgun (WGS) entry which is preliminary data.</text>
</comment>
<dbReference type="Proteomes" id="UP000033385">
    <property type="component" value="Unassembled WGS sequence"/>
</dbReference>
<accession>A0A0F3NEE3</accession>
<sequence length="43" mass="4201">MRVGTSSSSRAPQGAAGIAPGTSLTSLDSMVYETEGAASVDPS</sequence>
<organism evidence="2 3">
    <name type="scientific">Anaplasma phagocytophilum str. ApNP</name>
    <dbReference type="NCBI Taxonomy" id="1359153"/>
    <lineage>
        <taxon>Bacteria</taxon>
        <taxon>Pseudomonadati</taxon>
        <taxon>Pseudomonadota</taxon>
        <taxon>Alphaproteobacteria</taxon>
        <taxon>Rickettsiales</taxon>
        <taxon>Anaplasmataceae</taxon>
        <taxon>Anaplasma</taxon>
        <taxon>phagocytophilum group</taxon>
    </lineage>
</organism>
<protein>
    <submittedName>
        <fullName evidence="2">Uncharacterized protein</fullName>
    </submittedName>
</protein>